<evidence type="ECO:0000256" key="4">
    <source>
        <dbReference type="RuleBase" id="RU363097"/>
    </source>
</evidence>
<organism evidence="7 8">
    <name type="scientific">Saponaria officinalis</name>
    <name type="common">Common soapwort</name>
    <name type="synonym">Lychnis saponaria</name>
    <dbReference type="NCBI Taxonomy" id="3572"/>
    <lineage>
        <taxon>Eukaryota</taxon>
        <taxon>Viridiplantae</taxon>
        <taxon>Streptophyta</taxon>
        <taxon>Embryophyta</taxon>
        <taxon>Tracheophyta</taxon>
        <taxon>Spermatophyta</taxon>
        <taxon>Magnoliopsida</taxon>
        <taxon>eudicotyledons</taxon>
        <taxon>Gunneridae</taxon>
        <taxon>Pentapetalae</taxon>
        <taxon>Caryophyllales</taxon>
        <taxon>Caryophyllaceae</taxon>
        <taxon>Caryophylleae</taxon>
        <taxon>Saponaria</taxon>
    </lineage>
</organism>
<evidence type="ECO:0000256" key="1">
    <source>
        <dbReference type="ARBA" id="ARBA00005928"/>
    </source>
</evidence>
<dbReference type="InterPro" id="IPR036291">
    <property type="entry name" value="NAD(P)-bd_dom_sf"/>
</dbReference>
<dbReference type="AlphaFoldDB" id="A0AAW1IKC5"/>
<dbReference type="PANTHER" id="PTHR11011:SF45">
    <property type="entry name" value="FATTY ACYL-COA REDUCTASE CG8306-RELATED"/>
    <property type="match status" value="1"/>
</dbReference>
<evidence type="ECO:0000259" key="5">
    <source>
        <dbReference type="Pfam" id="PF03015"/>
    </source>
</evidence>
<dbReference type="Proteomes" id="UP001443914">
    <property type="component" value="Unassembled WGS sequence"/>
</dbReference>
<sequence length="551" mass="61058">MWGTSLRSSLAVGPRGPNVFPEYQKRLSKSKKTSFVHCQKSGSPVTKTCALIVNSSSSLTTDLMVKDRVPYNTSSPGISKDEDGIGIVKFLRGTNFFVTGATGFLAKVLIEKLLRTQPDTGKIYVLIRAKSKDAALKRLRNEIINTEVFKCFQQIHGKSYEAFMISKLILVVGNICDSNLGMDESCMSIIAKDVDVIVNSAANTNFHERYDVAVDINTVGPGRVMAFAKKCKKLKLFLQFSTTYVNGQRQGQIMERPFINGEGINVENVVNRNSPSTAALSAKAFDPKQVSQKMKELGLQRARIYGWQDTYMFTKAMGEMLLSSVRGDVPVVILRPSVIESTYREPFPGWIEGNRTMDPVVTYYGKGLPPVFPVDPNGVLDIFVSHIPVDMVVNAIIAVMAMHGTLGKSEISVYQIASSVVNPLVYGAFTKCPCLDAHGRPIKSHIRREITSHINSSRMPSPNGKHSGAVDKFVRKAMEQAKHLASVYEPYCFYGGRFDNSNTSSLLASMSKEEQQTFYLDVGNIDWTDYICNVHIPGLRTHVMKGRRQSS</sequence>
<dbReference type="Gene3D" id="3.40.50.720">
    <property type="entry name" value="NAD(P)-binding Rossmann-like Domain"/>
    <property type="match status" value="1"/>
</dbReference>
<dbReference type="GO" id="GO:0080019">
    <property type="term" value="F:alcohol-forming very long-chain fatty acyl-CoA reductase activity"/>
    <property type="evidence" value="ECO:0007669"/>
    <property type="project" value="InterPro"/>
</dbReference>
<evidence type="ECO:0000313" key="8">
    <source>
        <dbReference type="Proteomes" id="UP001443914"/>
    </source>
</evidence>
<protein>
    <recommendedName>
        <fullName evidence="4">Fatty acyl-CoA reductase</fullName>
        <ecNumber evidence="4">1.2.1.84</ecNumber>
    </recommendedName>
</protein>
<evidence type="ECO:0000313" key="7">
    <source>
        <dbReference type="EMBL" id="KAK9690236.1"/>
    </source>
</evidence>
<dbReference type="Pfam" id="PF07993">
    <property type="entry name" value="NAD_binding_4"/>
    <property type="match status" value="1"/>
</dbReference>
<evidence type="ECO:0000256" key="3">
    <source>
        <dbReference type="ARBA" id="ARBA00023098"/>
    </source>
</evidence>
<dbReference type="CDD" id="cd05236">
    <property type="entry name" value="FAR-N_SDR_e"/>
    <property type="match status" value="1"/>
</dbReference>
<dbReference type="InterPro" id="IPR033640">
    <property type="entry name" value="FAR_C"/>
</dbReference>
<keyword evidence="8" id="KW-1185">Reference proteome</keyword>
<dbReference type="EC" id="1.2.1.84" evidence="4"/>
<feature type="domain" description="Thioester reductase (TE)" evidence="6">
    <location>
        <begin position="98"/>
        <end position="396"/>
    </location>
</feature>
<keyword evidence="4" id="KW-0560">Oxidoreductase</keyword>
<name>A0AAW1IKC5_SAPOF</name>
<comment type="function">
    <text evidence="4">Catalyzes the reduction of fatty acyl-CoA to fatty alcohols.</text>
</comment>
<dbReference type="Pfam" id="PF03015">
    <property type="entry name" value="Sterile"/>
    <property type="match status" value="1"/>
</dbReference>
<feature type="domain" description="Fatty acyl-CoA reductase C-terminal" evidence="5">
    <location>
        <begin position="473"/>
        <end position="545"/>
    </location>
</feature>
<keyword evidence="3 4" id="KW-0443">Lipid metabolism</keyword>
<dbReference type="InterPro" id="IPR026055">
    <property type="entry name" value="FAR"/>
</dbReference>
<gene>
    <name evidence="7" type="ORF">RND81_09G114600</name>
</gene>
<comment type="catalytic activity">
    <reaction evidence="4">
        <text>a long-chain fatty acyl-CoA + 2 NADPH + 2 H(+) = a long-chain primary fatty alcohol + 2 NADP(+) + CoA</text>
        <dbReference type="Rhea" id="RHEA:52716"/>
        <dbReference type="ChEBI" id="CHEBI:15378"/>
        <dbReference type="ChEBI" id="CHEBI:57287"/>
        <dbReference type="ChEBI" id="CHEBI:57783"/>
        <dbReference type="ChEBI" id="CHEBI:58349"/>
        <dbReference type="ChEBI" id="CHEBI:77396"/>
        <dbReference type="ChEBI" id="CHEBI:83139"/>
        <dbReference type="EC" id="1.2.1.84"/>
    </reaction>
</comment>
<dbReference type="PANTHER" id="PTHR11011">
    <property type="entry name" value="MALE STERILITY PROTEIN 2-RELATED"/>
    <property type="match status" value="1"/>
</dbReference>
<dbReference type="GO" id="GO:0035336">
    <property type="term" value="P:long-chain fatty-acyl-CoA metabolic process"/>
    <property type="evidence" value="ECO:0007669"/>
    <property type="project" value="TreeGrafter"/>
</dbReference>
<keyword evidence="2 4" id="KW-0444">Lipid biosynthesis</keyword>
<keyword evidence="4" id="KW-0521">NADP</keyword>
<evidence type="ECO:0000259" key="6">
    <source>
        <dbReference type="Pfam" id="PF07993"/>
    </source>
</evidence>
<evidence type="ECO:0000256" key="2">
    <source>
        <dbReference type="ARBA" id="ARBA00022516"/>
    </source>
</evidence>
<dbReference type="GO" id="GO:0010345">
    <property type="term" value="P:suberin biosynthetic process"/>
    <property type="evidence" value="ECO:0007669"/>
    <property type="project" value="TreeGrafter"/>
</dbReference>
<comment type="caution">
    <text evidence="7">The sequence shown here is derived from an EMBL/GenBank/DDBJ whole genome shotgun (WGS) entry which is preliminary data.</text>
</comment>
<proteinExistence type="inferred from homology"/>
<comment type="similarity">
    <text evidence="1 4">Belongs to the fatty acyl-CoA reductase family.</text>
</comment>
<dbReference type="GO" id="GO:0102965">
    <property type="term" value="F:alcohol-forming long-chain fatty acyl-CoA reductase activity"/>
    <property type="evidence" value="ECO:0007669"/>
    <property type="project" value="UniProtKB-EC"/>
</dbReference>
<reference evidence="7" key="1">
    <citation type="submission" date="2024-03" db="EMBL/GenBank/DDBJ databases">
        <title>WGS assembly of Saponaria officinalis var. Norfolk2.</title>
        <authorList>
            <person name="Jenkins J."/>
            <person name="Shu S."/>
            <person name="Grimwood J."/>
            <person name="Barry K."/>
            <person name="Goodstein D."/>
            <person name="Schmutz J."/>
            <person name="Leebens-Mack J."/>
            <person name="Osbourn A."/>
        </authorList>
    </citation>
    <scope>NUCLEOTIDE SEQUENCE [LARGE SCALE GENOMIC DNA]</scope>
    <source>
        <strain evidence="7">JIC</strain>
    </source>
</reference>
<accession>A0AAW1IKC5</accession>
<dbReference type="SUPFAM" id="SSF51735">
    <property type="entry name" value="NAD(P)-binding Rossmann-fold domains"/>
    <property type="match status" value="1"/>
</dbReference>
<dbReference type="InterPro" id="IPR013120">
    <property type="entry name" value="FAR_NAD-bd"/>
</dbReference>
<dbReference type="EMBL" id="JBDFQZ010000009">
    <property type="protein sequence ID" value="KAK9690236.1"/>
    <property type="molecule type" value="Genomic_DNA"/>
</dbReference>
<dbReference type="CDD" id="cd09071">
    <property type="entry name" value="FAR_C"/>
    <property type="match status" value="1"/>
</dbReference>